<protein>
    <submittedName>
        <fullName evidence="2">Uncharacterized protein</fullName>
    </submittedName>
</protein>
<gene>
    <name evidence="2" type="ORF">ENO04_04115</name>
</gene>
<proteinExistence type="predicted"/>
<accession>A0A7C1E5R3</accession>
<organism evidence="2">
    <name type="scientific">Fervidicoccus fontis</name>
    <dbReference type="NCBI Taxonomy" id="683846"/>
    <lineage>
        <taxon>Archaea</taxon>
        <taxon>Thermoproteota</taxon>
        <taxon>Thermoprotei</taxon>
        <taxon>Fervidicoccales</taxon>
        <taxon>Fervidicoccaceae</taxon>
        <taxon>Fervidicoccus</taxon>
    </lineage>
</organism>
<keyword evidence="1" id="KW-0472">Membrane</keyword>
<keyword evidence="1" id="KW-1133">Transmembrane helix</keyword>
<sequence length="143" mass="15412">MRHPLINIGRKGLSPLLATAILISATIAGGAILYQYFAKSLSMYTAGSSIEVTVSAVYLSSDRYLLYYSITSRGDQPVNLSHIYFLPNGSLPQISLGNKTLLPGGRITGVQELTGQMPSSLYAVVVYYYGGSRIETKPVEVTS</sequence>
<dbReference type="EMBL" id="DSDY01000130">
    <property type="protein sequence ID" value="HDS10783.1"/>
    <property type="molecule type" value="Genomic_DNA"/>
</dbReference>
<evidence type="ECO:0000313" key="2">
    <source>
        <dbReference type="EMBL" id="HDS10783.1"/>
    </source>
</evidence>
<reference evidence="2" key="1">
    <citation type="journal article" date="2020" name="mSystems">
        <title>Genome- and Community-Level Interaction Insights into Carbon Utilization and Element Cycling Functions of Hydrothermarchaeota in Hydrothermal Sediment.</title>
        <authorList>
            <person name="Zhou Z."/>
            <person name="Liu Y."/>
            <person name="Xu W."/>
            <person name="Pan J."/>
            <person name="Luo Z.H."/>
            <person name="Li M."/>
        </authorList>
    </citation>
    <scope>NUCLEOTIDE SEQUENCE [LARGE SCALE GENOMIC DNA]</scope>
    <source>
        <strain evidence="2">SpSt-123</strain>
    </source>
</reference>
<keyword evidence="1" id="KW-0812">Transmembrane</keyword>
<evidence type="ECO:0000256" key="1">
    <source>
        <dbReference type="SAM" id="Phobius"/>
    </source>
</evidence>
<dbReference type="AlphaFoldDB" id="A0A7C1E5R3"/>
<name>A0A7C1E5R3_9CREN</name>
<feature type="transmembrane region" description="Helical" evidence="1">
    <location>
        <begin position="12"/>
        <end position="37"/>
    </location>
</feature>
<comment type="caution">
    <text evidence="2">The sequence shown here is derived from an EMBL/GenBank/DDBJ whole genome shotgun (WGS) entry which is preliminary data.</text>
</comment>